<dbReference type="PANTHER" id="PTHR48040:SF12">
    <property type="entry name" value="ABC TRANSPORTER G FAMILY MEMBER 32-LIKE ISOFORM X1"/>
    <property type="match status" value="1"/>
</dbReference>
<accession>A0A2P2LLK0</accession>
<feature type="domain" description="ABC transporter" evidence="1">
    <location>
        <begin position="151"/>
        <end position="231"/>
    </location>
</feature>
<reference evidence="3" key="1">
    <citation type="submission" date="2018-02" db="EMBL/GenBank/DDBJ databases">
        <title>Rhizophora mucronata_Transcriptome.</title>
        <authorList>
            <person name="Meera S.P."/>
            <person name="Sreeshan A."/>
            <person name="Augustine A."/>
        </authorList>
    </citation>
    <scope>NUCLEOTIDE SEQUENCE</scope>
    <source>
        <tissue evidence="3">Leaf</tissue>
    </source>
</reference>
<dbReference type="EMBL" id="GGEC01038352">
    <property type="protein sequence ID" value="MBX18836.1"/>
    <property type="molecule type" value="Transcribed_RNA"/>
</dbReference>
<evidence type="ECO:0000313" key="3">
    <source>
        <dbReference type="EMBL" id="MBX18836.1"/>
    </source>
</evidence>
<dbReference type="InterPro" id="IPR029481">
    <property type="entry name" value="ABC_trans_N"/>
</dbReference>
<dbReference type="GO" id="GO:0016887">
    <property type="term" value="F:ATP hydrolysis activity"/>
    <property type="evidence" value="ECO:0007669"/>
    <property type="project" value="InterPro"/>
</dbReference>
<dbReference type="Gene3D" id="3.40.50.300">
    <property type="entry name" value="P-loop containing nucleotide triphosphate hydrolases"/>
    <property type="match status" value="1"/>
</dbReference>
<proteinExistence type="predicted"/>
<evidence type="ECO:0000259" key="1">
    <source>
        <dbReference type="Pfam" id="PF00005"/>
    </source>
</evidence>
<sequence length="246" mass="27866">MWNSAENPIARTHSFREDGEDEEALQWAALERLPTYARVRRGIFKNMVGEHKEIDVSELEAQEQKLVLDRLVNSVEDDSERFFDRVRKRFDAVDLAFPKIEVRSKNLTVESFVHVGSRALPTIPNFIFDTTEALLRQLHIYKGNRTKLTILDNISAIIRPSRLTLLLGPPSSGKTTLLLALAGRLGRNLQVSGEVTYNGHSLNEFVAPRTSAYVNQLDWHVAEMTVRETLEFAGRCQGVGFKFGTP</sequence>
<dbReference type="InterPro" id="IPR027417">
    <property type="entry name" value="P-loop_NTPase"/>
</dbReference>
<protein>
    <submittedName>
        <fullName evidence="3">ABC transporter G family member 32-like</fullName>
    </submittedName>
</protein>
<dbReference type="InterPro" id="IPR003439">
    <property type="entry name" value="ABC_transporter-like_ATP-bd"/>
</dbReference>
<dbReference type="PANTHER" id="PTHR48040">
    <property type="entry name" value="PLEIOTROPIC DRUG RESISTANCE PROTEIN 1-LIKE ISOFORM X1"/>
    <property type="match status" value="1"/>
</dbReference>
<name>A0A2P2LLK0_RHIMU</name>
<feature type="domain" description="Pleiotropic ABC efflux transporter N-terminal" evidence="2">
    <location>
        <begin position="73"/>
        <end position="126"/>
    </location>
</feature>
<evidence type="ECO:0000259" key="2">
    <source>
        <dbReference type="Pfam" id="PF14510"/>
    </source>
</evidence>
<dbReference type="Pfam" id="PF14510">
    <property type="entry name" value="ABC_trans_N"/>
    <property type="match status" value="1"/>
</dbReference>
<organism evidence="3">
    <name type="scientific">Rhizophora mucronata</name>
    <name type="common">Asiatic mangrove</name>
    <dbReference type="NCBI Taxonomy" id="61149"/>
    <lineage>
        <taxon>Eukaryota</taxon>
        <taxon>Viridiplantae</taxon>
        <taxon>Streptophyta</taxon>
        <taxon>Embryophyta</taxon>
        <taxon>Tracheophyta</taxon>
        <taxon>Spermatophyta</taxon>
        <taxon>Magnoliopsida</taxon>
        <taxon>eudicotyledons</taxon>
        <taxon>Gunneridae</taxon>
        <taxon>Pentapetalae</taxon>
        <taxon>rosids</taxon>
        <taxon>fabids</taxon>
        <taxon>Malpighiales</taxon>
        <taxon>Rhizophoraceae</taxon>
        <taxon>Rhizophora</taxon>
    </lineage>
</organism>
<dbReference type="SUPFAM" id="SSF52540">
    <property type="entry name" value="P-loop containing nucleoside triphosphate hydrolases"/>
    <property type="match status" value="1"/>
</dbReference>
<dbReference type="Pfam" id="PF00005">
    <property type="entry name" value="ABC_tran"/>
    <property type="match status" value="1"/>
</dbReference>
<dbReference type="AlphaFoldDB" id="A0A2P2LLK0"/>
<dbReference type="GO" id="GO:0005524">
    <property type="term" value="F:ATP binding"/>
    <property type="evidence" value="ECO:0007669"/>
    <property type="project" value="InterPro"/>
</dbReference>